<comment type="caution">
    <text evidence="1">The sequence shown here is derived from an EMBL/GenBank/DDBJ whole genome shotgun (WGS) entry which is preliminary data.</text>
</comment>
<evidence type="ECO:0000313" key="2">
    <source>
        <dbReference type="Proteomes" id="UP000005466"/>
    </source>
</evidence>
<protein>
    <submittedName>
        <fullName evidence="1">Uncharacterized protein</fullName>
    </submittedName>
</protein>
<dbReference type="AlphaFoldDB" id="F3CCI1"/>
<evidence type="ECO:0000313" key="1">
    <source>
        <dbReference type="EMBL" id="EGH16973.1"/>
    </source>
</evidence>
<accession>F3CCI1</accession>
<dbReference type="EMBL" id="ADWY01001436">
    <property type="protein sequence ID" value="EGH16973.1"/>
    <property type="molecule type" value="Genomic_DNA"/>
</dbReference>
<gene>
    <name evidence="1" type="ORF">Pgy4_28505</name>
</gene>
<proteinExistence type="predicted"/>
<reference evidence="1 2" key="1">
    <citation type="journal article" date="2011" name="PLoS Pathog.">
        <title>Dynamic evolution of pathogenicity revealed by sequencing and comparative genomics of 19 Pseudomonas syringae isolates.</title>
        <authorList>
            <person name="Baltrus D.A."/>
            <person name="Nishimura M.T."/>
            <person name="Romanchuk A."/>
            <person name="Chang J.H."/>
            <person name="Mukhtar M.S."/>
            <person name="Cherkis K."/>
            <person name="Roach J."/>
            <person name="Grant S.R."/>
            <person name="Jones C.D."/>
            <person name="Dangl J.L."/>
        </authorList>
    </citation>
    <scope>NUCLEOTIDE SEQUENCE [LARGE SCALE GENOMIC DNA]</scope>
    <source>
        <strain evidence="2">race 4</strain>
    </source>
</reference>
<dbReference type="BioCyc" id="PSYR875330:G11XH-5458-MONOMER"/>
<organism evidence="1 2">
    <name type="scientific">Pseudomonas savastanoi pv. glycinea str. race 4</name>
    <dbReference type="NCBI Taxonomy" id="875330"/>
    <lineage>
        <taxon>Bacteria</taxon>
        <taxon>Pseudomonadati</taxon>
        <taxon>Pseudomonadota</taxon>
        <taxon>Gammaproteobacteria</taxon>
        <taxon>Pseudomonadales</taxon>
        <taxon>Pseudomonadaceae</taxon>
        <taxon>Pseudomonas</taxon>
    </lineage>
</organism>
<sequence>MAGFDRSCCLRLFVREVPDQLGAVNGCLDNDRIHWERCGVLRRWHAGCGLTLERVQALLNGVEGLAGCEQLLQLVGRLPAKQAHANACPDGPAHDCADQRTCPLVIAQRVAQRCTAHPPDKSKARDDILFDV</sequence>
<dbReference type="Proteomes" id="UP000005466">
    <property type="component" value="Unassembled WGS sequence"/>
</dbReference>
<dbReference type="HOGENOM" id="CLU_1915282_0_0_6"/>
<name>F3CCI1_PSESG</name>